<dbReference type="Pfam" id="PF07727">
    <property type="entry name" value="RVT_2"/>
    <property type="match status" value="1"/>
</dbReference>
<dbReference type="InterPro" id="IPR013103">
    <property type="entry name" value="RVT_2"/>
</dbReference>
<keyword evidence="2" id="KW-0548">Nucleotidyltransferase</keyword>
<dbReference type="EC" id="2.7.7.7" evidence="2"/>
<comment type="caution">
    <text evidence="2">The sequence shown here is derived from an EMBL/GenBank/DDBJ whole genome shotgun (WGS) entry which is preliminary data.</text>
</comment>
<accession>A0A445L8M3</accession>
<reference evidence="2 3" key="1">
    <citation type="submission" date="2018-09" db="EMBL/GenBank/DDBJ databases">
        <title>A high-quality reference genome of wild soybean provides a powerful tool to mine soybean genomes.</title>
        <authorList>
            <person name="Xie M."/>
            <person name="Chung C.Y.L."/>
            <person name="Li M.-W."/>
            <person name="Wong F.-L."/>
            <person name="Chan T.-F."/>
            <person name="Lam H.-M."/>
        </authorList>
    </citation>
    <scope>NUCLEOTIDE SEQUENCE [LARGE SCALE GENOMIC DNA]</scope>
    <source>
        <strain evidence="3">cv. W05</strain>
        <tissue evidence="2">Hypocotyl of etiolated seedlings</tissue>
    </source>
</reference>
<dbReference type="AlphaFoldDB" id="A0A445L8M3"/>
<keyword evidence="3" id="KW-1185">Reference proteome</keyword>
<dbReference type="EMBL" id="QZWG01000003">
    <property type="protein sequence ID" value="RZC19439.1"/>
    <property type="molecule type" value="Genomic_DNA"/>
</dbReference>
<proteinExistence type="predicted"/>
<sequence>MLDSESTMGTVFVVKKYSKKGICKCTHYNGDNRVMETCFKLHGYPNWHPKGKTTSNTKVWLDSSKVPSDLISDNTHVDETDHEIVSLDPTLDNTDLDETDHEIDPCLCETTSTPNTESAIVQYNLPSRSNRGQPPTKYEPDLQAKVKYPISKYVPYHKLSQPYASFVSQLSSIYIPSNIQEALADPRWTEAMITKRRSLVAKLNTVRILLSLAADQYWSFLQFDLKNAFLRGENLEEIYMDSPPGMTDSNGMKVCKLKKALYGLKQSPRAWFGRFTKSMKVFGDRARNDQDEISSLQQYLASEFEMKQLGNLKYFFSIEVARSKHEPFKLKLLSPLKDFLESQNRKQMQKSEMLHHFDNLHRPIMCFSSRVSLADDISGHCSVASTTSSASGLRFLRSKCSRSEFELNETNPCAGRKSSSCAGTVTSGNGRLSLNSFDNSLGSKFGSEFEQDGLYWF</sequence>
<evidence type="ECO:0000313" key="2">
    <source>
        <dbReference type="EMBL" id="RZC19439.1"/>
    </source>
</evidence>
<dbReference type="Proteomes" id="UP000289340">
    <property type="component" value="Chromosome 3"/>
</dbReference>
<dbReference type="GO" id="GO:0003887">
    <property type="term" value="F:DNA-directed DNA polymerase activity"/>
    <property type="evidence" value="ECO:0007669"/>
    <property type="project" value="UniProtKB-EC"/>
</dbReference>
<organism evidence="2 3">
    <name type="scientific">Glycine soja</name>
    <name type="common">Wild soybean</name>
    <dbReference type="NCBI Taxonomy" id="3848"/>
    <lineage>
        <taxon>Eukaryota</taxon>
        <taxon>Viridiplantae</taxon>
        <taxon>Streptophyta</taxon>
        <taxon>Embryophyta</taxon>
        <taxon>Tracheophyta</taxon>
        <taxon>Spermatophyta</taxon>
        <taxon>Magnoliopsida</taxon>
        <taxon>eudicotyledons</taxon>
        <taxon>Gunneridae</taxon>
        <taxon>Pentapetalae</taxon>
        <taxon>rosids</taxon>
        <taxon>fabids</taxon>
        <taxon>Fabales</taxon>
        <taxon>Fabaceae</taxon>
        <taxon>Papilionoideae</taxon>
        <taxon>50 kb inversion clade</taxon>
        <taxon>NPAAA clade</taxon>
        <taxon>indigoferoid/millettioid clade</taxon>
        <taxon>Phaseoleae</taxon>
        <taxon>Glycine</taxon>
        <taxon>Glycine subgen. Soja</taxon>
    </lineage>
</organism>
<gene>
    <name evidence="2" type="ORF">D0Y65_006316</name>
</gene>
<dbReference type="SUPFAM" id="SSF56672">
    <property type="entry name" value="DNA/RNA polymerases"/>
    <property type="match status" value="1"/>
</dbReference>
<protein>
    <submittedName>
        <fullName evidence="2">Retrovirus-related Pol polyprotein from transposon RE2</fullName>
        <ecNumber evidence="2">2.7.7.7</ecNumber>
    </submittedName>
</protein>
<dbReference type="PANTHER" id="PTHR43383">
    <property type="entry name" value="NODULIN 6"/>
    <property type="match status" value="1"/>
</dbReference>
<feature type="domain" description="Reverse transcriptase Ty1/copia-type" evidence="1">
    <location>
        <begin position="197"/>
        <end position="280"/>
    </location>
</feature>
<keyword evidence="2" id="KW-0808">Transferase</keyword>
<evidence type="ECO:0000313" key="3">
    <source>
        <dbReference type="Proteomes" id="UP000289340"/>
    </source>
</evidence>
<evidence type="ECO:0000259" key="1">
    <source>
        <dbReference type="Pfam" id="PF07727"/>
    </source>
</evidence>
<name>A0A445L8M3_GLYSO</name>
<dbReference type="PANTHER" id="PTHR43383:SF2">
    <property type="entry name" value="AMIDOHYDROLASE 2 FAMILY PROTEIN"/>
    <property type="match status" value="1"/>
</dbReference>
<dbReference type="InterPro" id="IPR043502">
    <property type="entry name" value="DNA/RNA_pol_sf"/>
</dbReference>